<organism evidence="2 3">
    <name type="scientific">Centipeda periodontii DSM 2778</name>
    <dbReference type="NCBI Taxonomy" id="888060"/>
    <lineage>
        <taxon>Bacteria</taxon>
        <taxon>Bacillati</taxon>
        <taxon>Bacillota</taxon>
        <taxon>Negativicutes</taxon>
        <taxon>Selenomonadales</taxon>
        <taxon>Selenomonadaceae</taxon>
        <taxon>Centipeda</taxon>
    </lineage>
</organism>
<evidence type="ECO:0000313" key="3">
    <source>
        <dbReference type="Proteomes" id="UP000004067"/>
    </source>
</evidence>
<evidence type="ECO:0000313" key="2">
    <source>
        <dbReference type="EMBL" id="EGK57990.1"/>
    </source>
</evidence>
<dbReference type="HOGENOM" id="CLU_1633518_0_0_9"/>
<name>F5RP54_9FIRM</name>
<dbReference type="eggNOG" id="ENOG50335D9">
    <property type="taxonomic scope" value="Bacteria"/>
</dbReference>
<dbReference type="AlphaFoldDB" id="F5RP54"/>
<reference evidence="2 3" key="1">
    <citation type="submission" date="2011-04" db="EMBL/GenBank/DDBJ databases">
        <authorList>
            <person name="Muzny D."/>
            <person name="Qin X."/>
            <person name="Deng J."/>
            <person name="Jiang H."/>
            <person name="Liu Y."/>
            <person name="Qu J."/>
            <person name="Song X.-Z."/>
            <person name="Zhang L."/>
            <person name="Thornton R."/>
            <person name="Coyle M."/>
            <person name="Francisco L."/>
            <person name="Jackson L."/>
            <person name="Javaid M."/>
            <person name="Korchina V."/>
            <person name="Kovar C."/>
            <person name="Mata R."/>
            <person name="Mathew T."/>
            <person name="Ngo R."/>
            <person name="Nguyen L."/>
            <person name="Nguyen N."/>
            <person name="Okwuonu G."/>
            <person name="Ongeri F."/>
            <person name="Pham C."/>
            <person name="Simmons D."/>
            <person name="Wilczek-Boney K."/>
            <person name="Hale W."/>
            <person name="Jakkamsetti A."/>
            <person name="Pham P."/>
            <person name="Ruth R."/>
            <person name="San Lucas F."/>
            <person name="Warren J."/>
            <person name="Zhang J."/>
            <person name="Zhao Z."/>
            <person name="Zhou C."/>
            <person name="Zhu D."/>
            <person name="Lee S."/>
            <person name="Bess C."/>
            <person name="Blankenburg K."/>
            <person name="Forbes L."/>
            <person name="Fu Q."/>
            <person name="Gubbala S."/>
            <person name="Hirani K."/>
            <person name="Jayaseelan J.C."/>
            <person name="Lara F."/>
            <person name="Munidasa M."/>
            <person name="Palculict T."/>
            <person name="Patil S."/>
            <person name="Pu L.-L."/>
            <person name="Saada N."/>
            <person name="Tang L."/>
            <person name="Weissenberger G."/>
            <person name="Zhu Y."/>
            <person name="Hemphill L."/>
            <person name="Shang Y."/>
            <person name="Youmans B."/>
            <person name="Ayvaz T."/>
            <person name="Ross M."/>
            <person name="Santibanez J."/>
            <person name="Aqrawi P."/>
            <person name="Gross S."/>
            <person name="Joshi V."/>
            <person name="Fowler G."/>
            <person name="Nazareth L."/>
            <person name="Reid J."/>
            <person name="Worley K."/>
            <person name="Petrosino J."/>
            <person name="Highlander S."/>
            <person name="Gibbs R."/>
        </authorList>
    </citation>
    <scope>NUCLEOTIDE SEQUENCE [LARGE SCALE GENOMIC DNA]</scope>
    <source>
        <strain evidence="2 3">DSM 2778</strain>
    </source>
</reference>
<sequence>MFSTKEMCIMVKFGRKIAGIALGVSLLGVGAAEAAVPPDALVVGGIEYGASESYVRSIYGAPREVETKFNPIYAGGQAVEWEYGNDFDIVFVDGAVRQVEVGMPNGVQTKDDIAVGTDVNTLIAAYGQPDAIHGDKYIYFVDGDSSIGFIFEIERDRVDEIKMGLIR</sequence>
<protein>
    <recommendedName>
        <fullName evidence="4">DUF4309 domain-containing protein</fullName>
    </recommendedName>
</protein>
<accession>F5RP54</accession>
<dbReference type="Proteomes" id="UP000004067">
    <property type="component" value="Unassembled WGS sequence"/>
</dbReference>
<evidence type="ECO:0000256" key="1">
    <source>
        <dbReference type="SAM" id="SignalP"/>
    </source>
</evidence>
<keyword evidence="1" id="KW-0732">Signal</keyword>
<feature type="signal peptide" evidence="1">
    <location>
        <begin position="1"/>
        <end position="34"/>
    </location>
</feature>
<dbReference type="EMBL" id="AFHQ01000048">
    <property type="protein sequence ID" value="EGK57990.1"/>
    <property type="molecule type" value="Genomic_DNA"/>
</dbReference>
<evidence type="ECO:0008006" key="4">
    <source>
        <dbReference type="Google" id="ProtNLM"/>
    </source>
</evidence>
<gene>
    <name evidence="2" type="ORF">HMPREF9081_2040</name>
</gene>
<dbReference type="STRING" id="888060.HMPREF9081_2040"/>
<comment type="caution">
    <text evidence="2">The sequence shown here is derived from an EMBL/GenBank/DDBJ whole genome shotgun (WGS) entry which is preliminary data.</text>
</comment>
<keyword evidence="3" id="KW-1185">Reference proteome</keyword>
<feature type="chain" id="PRO_5003331248" description="DUF4309 domain-containing protein" evidence="1">
    <location>
        <begin position="35"/>
        <end position="167"/>
    </location>
</feature>
<proteinExistence type="predicted"/>